<reference evidence="4" key="2">
    <citation type="submission" date="2020-09" db="EMBL/GenBank/DDBJ databases">
        <authorList>
            <person name="Sun Q."/>
            <person name="Kim S."/>
        </authorList>
    </citation>
    <scope>NUCLEOTIDE SEQUENCE</scope>
    <source>
        <strain evidence="4">KCTC 32422</strain>
    </source>
</reference>
<dbReference type="GO" id="GO:0000976">
    <property type="term" value="F:transcription cis-regulatory region binding"/>
    <property type="evidence" value="ECO:0007669"/>
    <property type="project" value="TreeGrafter"/>
</dbReference>
<gene>
    <name evidence="4" type="ORF">GCM10011617_22100</name>
</gene>
<reference evidence="4" key="1">
    <citation type="journal article" date="2014" name="Int. J. Syst. Evol. Microbiol.">
        <title>Complete genome sequence of Corynebacterium casei LMG S-19264T (=DSM 44701T), isolated from a smear-ripened cheese.</title>
        <authorList>
            <consortium name="US DOE Joint Genome Institute (JGI-PGF)"/>
            <person name="Walter F."/>
            <person name="Albersmeier A."/>
            <person name="Kalinowski J."/>
            <person name="Ruckert C."/>
        </authorList>
    </citation>
    <scope>NUCLEOTIDE SEQUENCE</scope>
    <source>
        <strain evidence="4">KCTC 32422</strain>
    </source>
</reference>
<dbReference type="RefSeq" id="WP_189541496.1">
    <property type="nucleotide sequence ID" value="NZ_BMZD01000005.1"/>
</dbReference>
<dbReference type="InterPro" id="IPR001647">
    <property type="entry name" value="HTH_TetR"/>
</dbReference>
<dbReference type="GO" id="GO:0003700">
    <property type="term" value="F:DNA-binding transcription factor activity"/>
    <property type="evidence" value="ECO:0007669"/>
    <property type="project" value="TreeGrafter"/>
</dbReference>
<name>A0A918RJ90_9SPHN</name>
<dbReference type="InterPro" id="IPR025722">
    <property type="entry name" value="TetR"/>
</dbReference>
<accession>A0A918RJ90</accession>
<dbReference type="AlphaFoldDB" id="A0A918RJ90"/>
<keyword evidence="1 2" id="KW-0238">DNA-binding</keyword>
<proteinExistence type="predicted"/>
<dbReference type="SUPFAM" id="SSF46689">
    <property type="entry name" value="Homeodomain-like"/>
    <property type="match status" value="1"/>
</dbReference>
<dbReference type="PROSITE" id="PS50977">
    <property type="entry name" value="HTH_TETR_2"/>
    <property type="match status" value="1"/>
</dbReference>
<dbReference type="PANTHER" id="PTHR30055">
    <property type="entry name" value="HTH-TYPE TRANSCRIPTIONAL REGULATOR RUTR"/>
    <property type="match status" value="1"/>
</dbReference>
<dbReference type="EMBL" id="BMZD01000005">
    <property type="protein sequence ID" value="GHA00992.1"/>
    <property type="molecule type" value="Genomic_DNA"/>
</dbReference>
<evidence type="ECO:0000313" key="5">
    <source>
        <dbReference type="Proteomes" id="UP000634139"/>
    </source>
</evidence>
<dbReference type="Pfam" id="PF00440">
    <property type="entry name" value="TetR_N"/>
    <property type="match status" value="1"/>
</dbReference>
<sequence length="217" mass="24250">MKKTVSTRDRIVEEARRLFNAQGYGQVTTAALAAHLGMAEGNLWYHFKTRAALLDALGERFSEAIEARLTLRPGADPVASYGALLRALMAEFRTFRFLYRDQRGYGEGAALIRANAPQWLERTFDQIEEHLAALVDADLLDWPRERLRDLAINATIILRYGLEHFLELGEPGGEGSGTVQRTLKRHLTLFEHRLAPQAAAAIHAAIERIEADSELAA</sequence>
<evidence type="ECO:0000259" key="3">
    <source>
        <dbReference type="PROSITE" id="PS50977"/>
    </source>
</evidence>
<evidence type="ECO:0000313" key="4">
    <source>
        <dbReference type="EMBL" id="GHA00992.1"/>
    </source>
</evidence>
<evidence type="ECO:0000256" key="1">
    <source>
        <dbReference type="ARBA" id="ARBA00023125"/>
    </source>
</evidence>
<feature type="DNA-binding region" description="H-T-H motif" evidence="2">
    <location>
        <begin position="28"/>
        <end position="47"/>
    </location>
</feature>
<keyword evidence="5" id="KW-1185">Reference proteome</keyword>
<protein>
    <recommendedName>
        <fullName evidence="3">HTH tetR-type domain-containing protein</fullName>
    </recommendedName>
</protein>
<dbReference type="PRINTS" id="PR00455">
    <property type="entry name" value="HTHTETR"/>
</dbReference>
<comment type="caution">
    <text evidence="4">The sequence shown here is derived from an EMBL/GenBank/DDBJ whole genome shotgun (WGS) entry which is preliminary data.</text>
</comment>
<evidence type="ECO:0000256" key="2">
    <source>
        <dbReference type="PROSITE-ProRule" id="PRU00335"/>
    </source>
</evidence>
<feature type="domain" description="HTH tetR-type" evidence="3">
    <location>
        <begin position="5"/>
        <end position="65"/>
    </location>
</feature>
<dbReference type="Gene3D" id="1.10.357.10">
    <property type="entry name" value="Tetracycline Repressor, domain 2"/>
    <property type="match status" value="1"/>
</dbReference>
<dbReference type="InterPro" id="IPR050109">
    <property type="entry name" value="HTH-type_TetR-like_transc_reg"/>
</dbReference>
<dbReference type="Proteomes" id="UP000634139">
    <property type="component" value="Unassembled WGS sequence"/>
</dbReference>
<organism evidence="4 5">
    <name type="scientific">Novosphingobium arvoryzae</name>
    <dbReference type="NCBI Taxonomy" id="1256514"/>
    <lineage>
        <taxon>Bacteria</taxon>
        <taxon>Pseudomonadati</taxon>
        <taxon>Pseudomonadota</taxon>
        <taxon>Alphaproteobacteria</taxon>
        <taxon>Sphingomonadales</taxon>
        <taxon>Sphingomonadaceae</taxon>
        <taxon>Novosphingobium</taxon>
    </lineage>
</organism>
<dbReference type="Pfam" id="PF13972">
    <property type="entry name" value="TetR"/>
    <property type="match status" value="1"/>
</dbReference>
<dbReference type="PANTHER" id="PTHR30055:SF223">
    <property type="entry name" value="HTH-TYPE TRANSCRIPTIONAL REGULATOR UIDR"/>
    <property type="match status" value="1"/>
</dbReference>
<dbReference type="InterPro" id="IPR009057">
    <property type="entry name" value="Homeodomain-like_sf"/>
</dbReference>